<gene>
    <name evidence="2" type="ORF">CTheo_721</name>
</gene>
<dbReference type="EMBL" id="SSOP01000005">
    <property type="protein sequence ID" value="KAB5595957.1"/>
    <property type="molecule type" value="Genomic_DNA"/>
</dbReference>
<evidence type="ECO:0000313" key="3">
    <source>
        <dbReference type="Proteomes" id="UP000383932"/>
    </source>
</evidence>
<name>A0A5N5QXR3_9AGAM</name>
<dbReference type="Proteomes" id="UP000383932">
    <property type="component" value="Unassembled WGS sequence"/>
</dbReference>
<comment type="caution">
    <text evidence="2">The sequence shown here is derived from an EMBL/GenBank/DDBJ whole genome shotgun (WGS) entry which is preliminary data.</text>
</comment>
<dbReference type="OrthoDB" id="272147at2759"/>
<feature type="chain" id="PRO_5024418958" evidence="1">
    <location>
        <begin position="29"/>
        <end position="108"/>
    </location>
</feature>
<sequence length="108" mass="11872">MRRLRLALLAALLCVALVALCLLALVLSGSGRTCARAALDLHVCRRHLNAPTPQRPQLLHELEVEFVNAGELLRQRGKRAQLGAGANPFDNLVRVFVNNVRIMVRNSA</sequence>
<protein>
    <submittedName>
        <fullName evidence="2">mRNA capping enzyme</fullName>
    </submittedName>
</protein>
<keyword evidence="3" id="KW-1185">Reference proteome</keyword>
<reference evidence="2 3" key="1">
    <citation type="journal article" date="2019" name="Fungal Biol. Biotechnol.">
        <title>Draft genome sequence of fastidious pathogen Ceratobasidium theobromae, which causes vascular-streak dieback in Theobroma cacao.</title>
        <authorList>
            <person name="Ali S.S."/>
            <person name="Asman A."/>
            <person name="Shao J."/>
            <person name="Firmansyah A.P."/>
            <person name="Susilo A.W."/>
            <person name="Rosmana A."/>
            <person name="McMahon P."/>
            <person name="Junaid M."/>
            <person name="Guest D."/>
            <person name="Kheng T.Y."/>
            <person name="Meinhardt L.W."/>
            <person name="Bailey B.A."/>
        </authorList>
    </citation>
    <scope>NUCLEOTIDE SEQUENCE [LARGE SCALE GENOMIC DNA]</scope>
    <source>
        <strain evidence="2 3">CT2</strain>
    </source>
</reference>
<dbReference type="AlphaFoldDB" id="A0A5N5QXR3"/>
<dbReference type="GO" id="GO:0004651">
    <property type="term" value="F:polynucleotide 5'-phosphatase activity"/>
    <property type="evidence" value="ECO:0007669"/>
    <property type="project" value="InterPro"/>
</dbReference>
<dbReference type="Gene3D" id="3.20.100.10">
    <property type="entry name" value="mRNA triphosphatase Cet1-like"/>
    <property type="match status" value="1"/>
</dbReference>
<evidence type="ECO:0000313" key="2">
    <source>
        <dbReference type="EMBL" id="KAB5595957.1"/>
    </source>
</evidence>
<feature type="signal peptide" evidence="1">
    <location>
        <begin position="1"/>
        <end position="28"/>
    </location>
</feature>
<accession>A0A5N5QXR3</accession>
<keyword evidence="1" id="KW-0732">Signal</keyword>
<evidence type="ECO:0000256" key="1">
    <source>
        <dbReference type="SAM" id="SignalP"/>
    </source>
</evidence>
<proteinExistence type="predicted"/>
<dbReference type="InterPro" id="IPR037009">
    <property type="entry name" value="mRNA_triPase_Cet1_sf"/>
</dbReference>
<organism evidence="2 3">
    <name type="scientific">Ceratobasidium theobromae</name>
    <dbReference type="NCBI Taxonomy" id="1582974"/>
    <lineage>
        <taxon>Eukaryota</taxon>
        <taxon>Fungi</taxon>
        <taxon>Dikarya</taxon>
        <taxon>Basidiomycota</taxon>
        <taxon>Agaricomycotina</taxon>
        <taxon>Agaricomycetes</taxon>
        <taxon>Cantharellales</taxon>
        <taxon>Ceratobasidiaceae</taxon>
        <taxon>Ceratobasidium</taxon>
    </lineage>
</organism>